<accession>A0ACB9ZEJ1</accession>
<gene>
    <name evidence="1" type="ORF">F4820DRAFT_443834</name>
</gene>
<sequence>MSAAYVHAQSSGFQVIVEKGTPTSDVDGAELEAAKRVIAFLKGKISSDQIQALLADEIASANTYWHQLLSNSKGQWTVVEAQAKAIVDPAILNSQSFQQWMGTAGDGYPNDLIAGHPEIYLEEEPSNVIQSWGGGPITQFSHDPVPRQSFMPDLPDWNVTATVSQTLRDNTSFSYAVSAIRDEADGFGIYFAVYLPGNAPEDRIAGLRSYLTVECTNWLRYAYRHATLQT</sequence>
<evidence type="ECO:0000313" key="1">
    <source>
        <dbReference type="EMBL" id="KAI4869756.1"/>
    </source>
</evidence>
<comment type="caution">
    <text evidence="1">The sequence shown here is derived from an EMBL/GenBank/DDBJ whole genome shotgun (WGS) entry which is preliminary data.</text>
</comment>
<evidence type="ECO:0000313" key="2">
    <source>
        <dbReference type="Proteomes" id="UP001497700"/>
    </source>
</evidence>
<keyword evidence="2" id="KW-1185">Reference proteome</keyword>
<organism evidence="1 2">
    <name type="scientific">Hypoxylon rubiginosum</name>
    <dbReference type="NCBI Taxonomy" id="110542"/>
    <lineage>
        <taxon>Eukaryota</taxon>
        <taxon>Fungi</taxon>
        <taxon>Dikarya</taxon>
        <taxon>Ascomycota</taxon>
        <taxon>Pezizomycotina</taxon>
        <taxon>Sordariomycetes</taxon>
        <taxon>Xylariomycetidae</taxon>
        <taxon>Xylariales</taxon>
        <taxon>Hypoxylaceae</taxon>
        <taxon>Hypoxylon</taxon>
    </lineage>
</organism>
<protein>
    <submittedName>
        <fullName evidence="1">Uncharacterized protein</fullName>
    </submittedName>
</protein>
<proteinExistence type="predicted"/>
<reference evidence="1 2" key="1">
    <citation type="journal article" date="2022" name="New Phytol.">
        <title>Ecological generalism drives hyperdiversity of secondary metabolite gene clusters in xylarialean endophytes.</title>
        <authorList>
            <person name="Franco M.E.E."/>
            <person name="Wisecaver J.H."/>
            <person name="Arnold A.E."/>
            <person name="Ju Y.M."/>
            <person name="Slot J.C."/>
            <person name="Ahrendt S."/>
            <person name="Moore L.P."/>
            <person name="Eastman K.E."/>
            <person name="Scott K."/>
            <person name="Konkel Z."/>
            <person name="Mondo S.J."/>
            <person name="Kuo A."/>
            <person name="Hayes R.D."/>
            <person name="Haridas S."/>
            <person name="Andreopoulos B."/>
            <person name="Riley R."/>
            <person name="LaButti K."/>
            <person name="Pangilinan J."/>
            <person name="Lipzen A."/>
            <person name="Amirebrahimi M."/>
            <person name="Yan J."/>
            <person name="Adam C."/>
            <person name="Keymanesh K."/>
            <person name="Ng V."/>
            <person name="Louie K."/>
            <person name="Northen T."/>
            <person name="Drula E."/>
            <person name="Henrissat B."/>
            <person name="Hsieh H.M."/>
            <person name="Youens-Clark K."/>
            <person name="Lutzoni F."/>
            <person name="Miadlikowska J."/>
            <person name="Eastwood D.C."/>
            <person name="Hamelin R.C."/>
            <person name="Grigoriev I.V."/>
            <person name="U'Ren J.M."/>
        </authorList>
    </citation>
    <scope>NUCLEOTIDE SEQUENCE [LARGE SCALE GENOMIC DNA]</scope>
    <source>
        <strain evidence="1 2">CBS 119005</strain>
    </source>
</reference>
<dbReference type="Proteomes" id="UP001497700">
    <property type="component" value="Unassembled WGS sequence"/>
</dbReference>
<dbReference type="EMBL" id="MU393428">
    <property type="protein sequence ID" value="KAI4869756.1"/>
    <property type="molecule type" value="Genomic_DNA"/>
</dbReference>
<name>A0ACB9ZEJ1_9PEZI</name>